<sequence length="128" mass="14842">MTEVKPWFLYFYFRLLNTRDRSRRGADGLGGFVSLRGNLHLFYPICPPRKMRNLVSRVSEPPVSANRFPNEVQLRKSTEQPVSRCHQFEAQRCPRNTTWRSATLVPRGLPTGQPRGCKDTPPFLLRVI</sequence>
<gene>
    <name evidence="1" type="ORF">NPIL_68471</name>
</gene>
<protein>
    <submittedName>
        <fullName evidence="1">Uncharacterized protein</fullName>
    </submittedName>
</protein>
<dbReference type="AlphaFoldDB" id="A0A8X6QSV6"/>
<accession>A0A8X6QSV6</accession>
<keyword evidence="2" id="KW-1185">Reference proteome</keyword>
<reference evidence="1" key="1">
    <citation type="submission" date="2020-08" db="EMBL/GenBank/DDBJ databases">
        <title>Multicomponent nature underlies the extraordinary mechanical properties of spider dragline silk.</title>
        <authorList>
            <person name="Kono N."/>
            <person name="Nakamura H."/>
            <person name="Mori M."/>
            <person name="Yoshida Y."/>
            <person name="Ohtoshi R."/>
            <person name="Malay A.D."/>
            <person name="Moran D.A.P."/>
            <person name="Tomita M."/>
            <person name="Numata K."/>
            <person name="Arakawa K."/>
        </authorList>
    </citation>
    <scope>NUCLEOTIDE SEQUENCE</scope>
</reference>
<dbReference type="Proteomes" id="UP000887013">
    <property type="component" value="Unassembled WGS sequence"/>
</dbReference>
<dbReference type="OrthoDB" id="10611371at2759"/>
<name>A0A8X6QSV6_NEPPI</name>
<organism evidence="1 2">
    <name type="scientific">Nephila pilipes</name>
    <name type="common">Giant wood spider</name>
    <name type="synonym">Nephila maculata</name>
    <dbReference type="NCBI Taxonomy" id="299642"/>
    <lineage>
        <taxon>Eukaryota</taxon>
        <taxon>Metazoa</taxon>
        <taxon>Ecdysozoa</taxon>
        <taxon>Arthropoda</taxon>
        <taxon>Chelicerata</taxon>
        <taxon>Arachnida</taxon>
        <taxon>Araneae</taxon>
        <taxon>Araneomorphae</taxon>
        <taxon>Entelegynae</taxon>
        <taxon>Araneoidea</taxon>
        <taxon>Nephilidae</taxon>
        <taxon>Nephila</taxon>
    </lineage>
</organism>
<evidence type="ECO:0000313" key="2">
    <source>
        <dbReference type="Proteomes" id="UP000887013"/>
    </source>
</evidence>
<evidence type="ECO:0000313" key="1">
    <source>
        <dbReference type="EMBL" id="GFU41182.1"/>
    </source>
</evidence>
<comment type="caution">
    <text evidence="1">The sequence shown here is derived from an EMBL/GenBank/DDBJ whole genome shotgun (WGS) entry which is preliminary data.</text>
</comment>
<proteinExistence type="predicted"/>
<feature type="non-terminal residue" evidence="1">
    <location>
        <position position="1"/>
    </location>
</feature>
<dbReference type="EMBL" id="BMAW01035798">
    <property type="protein sequence ID" value="GFU41182.1"/>
    <property type="molecule type" value="Genomic_DNA"/>
</dbReference>